<comment type="caution">
    <text evidence="1">The sequence shown here is derived from an EMBL/GenBank/DDBJ whole genome shotgun (WGS) entry which is preliminary data.</text>
</comment>
<dbReference type="Proteomes" id="UP000789833">
    <property type="component" value="Unassembled WGS sequence"/>
</dbReference>
<gene>
    <name evidence="1" type="ORF">BACCIP111883_02078</name>
</gene>
<keyword evidence="2" id="KW-1185">Reference proteome</keyword>
<name>A0ABM8YMT8_9BACI</name>
<proteinExistence type="predicted"/>
<organism evidence="1 2">
    <name type="scientific">Sutcliffiella rhizosphaerae</name>
    <dbReference type="NCBI Taxonomy" id="2880967"/>
    <lineage>
        <taxon>Bacteria</taxon>
        <taxon>Bacillati</taxon>
        <taxon>Bacillota</taxon>
        <taxon>Bacilli</taxon>
        <taxon>Bacillales</taxon>
        <taxon>Bacillaceae</taxon>
        <taxon>Sutcliffiella</taxon>
    </lineage>
</organism>
<dbReference type="EMBL" id="CAKJTJ010000009">
    <property type="protein sequence ID" value="CAG9621306.1"/>
    <property type="molecule type" value="Genomic_DNA"/>
</dbReference>
<evidence type="ECO:0000313" key="2">
    <source>
        <dbReference type="Proteomes" id="UP000789833"/>
    </source>
</evidence>
<reference evidence="1 2" key="1">
    <citation type="submission" date="2021-10" db="EMBL/GenBank/DDBJ databases">
        <authorList>
            <person name="Criscuolo A."/>
        </authorList>
    </citation>
    <scope>NUCLEOTIDE SEQUENCE [LARGE SCALE GENOMIC DNA]</scope>
    <source>
        <strain evidence="2">CIP 111883</strain>
    </source>
</reference>
<sequence length="66" mass="7741">MLMMTICLFVYFSFEESQSFEGFPIPKSAELTNKKVNFEEYDWKPASEENGLPLRYLAIIKLWVGI</sequence>
<accession>A0ABM8YMT8</accession>
<evidence type="ECO:0000313" key="1">
    <source>
        <dbReference type="EMBL" id="CAG9621306.1"/>
    </source>
</evidence>
<protein>
    <submittedName>
        <fullName evidence="1">Uncharacterized protein</fullName>
    </submittedName>
</protein>